<evidence type="ECO:0000256" key="2">
    <source>
        <dbReference type="SAM" id="Coils"/>
    </source>
</evidence>
<evidence type="ECO:0000313" key="5">
    <source>
        <dbReference type="WBParaSite" id="jg22356.2"/>
    </source>
</evidence>
<keyword evidence="1 2" id="KW-0175">Coiled coil</keyword>
<reference evidence="5" key="1">
    <citation type="submission" date="2022-11" db="UniProtKB">
        <authorList>
            <consortium name="WormBaseParasite"/>
        </authorList>
    </citation>
    <scope>IDENTIFICATION</scope>
</reference>
<dbReference type="Proteomes" id="UP000887574">
    <property type="component" value="Unplaced"/>
</dbReference>
<dbReference type="PANTHER" id="PTHR24200">
    <property type="entry name" value="TOUCAN, ISOFORM A"/>
    <property type="match status" value="1"/>
</dbReference>
<protein>
    <submittedName>
        <fullName evidence="5">Uncharacterized protein</fullName>
    </submittedName>
</protein>
<organism evidence="4 5">
    <name type="scientific">Ditylenchus dipsaci</name>
    <dbReference type="NCBI Taxonomy" id="166011"/>
    <lineage>
        <taxon>Eukaryota</taxon>
        <taxon>Metazoa</taxon>
        <taxon>Ecdysozoa</taxon>
        <taxon>Nematoda</taxon>
        <taxon>Chromadorea</taxon>
        <taxon>Rhabditida</taxon>
        <taxon>Tylenchina</taxon>
        <taxon>Tylenchomorpha</taxon>
        <taxon>Sphaerularioidea</taxon>
        <taxon>Anguinidae</taxon>
        <taxon>Anguininae</taxon>
        <taxon>Ditylenchus</taxon>
    </lineage>
</organism>
<name>A0A915DSB8_9BILA</name>
<dbReference type="AlphaFoldDB" id="A0A915DSB8"/>
<feature type="compositionally biased region" description="Polar residues" evidence="3">
    <location>
        <begin position="451"/>
        <end position="467"/>
    </location>
</feature>
<evidence type="ECO:0000313" key="4">
    <source>
        <dbReference type="Proteomes" id="UP000887574"/>
    </source>
</evidence>
<evidence type="ECO:0000256" key="1">
    <source>
        <dbReference type="ARBA" id="ARBA00023054"/>
    </source>
</evidence>
<feature type="region of interest" description="Disordered" evidence="3">
    <location>
        <begin position="38"/>
        <end position="133"/>
    </location>
</feature>
<feature type="region of interest" description="Disordered" evidence="3">
    <location>
        <begin position="420"/>
        <end position="467"/>
    </location>
</feature>
<dbReference type="GO" id="GO:0008017">
    <property type="term" value="F:microtubule binding"/>
    <property type="evidence" value="ECO:0007669"/>
    <property type="project" value="TreeGrafter"/>
</dbReference>
<feature type="coiled-coil region" evidence="2">
    <location>
        <begin position="212"/>
        <end position="388"/>
    </location>
</feature>
<proteinExistence type="predicted"/>
<sequence>MLDVSELQSCRIAGQHIQNWSWSQEETDPTTPLLALSPAAATSKPVTSSSKEEVVDQSAAPTSTTKRARTSVREMQQVNNAKPKVAAVVGDTLQPAAPPVNNEKCQKESNTNKTATPAPAHNKSTKVAMSEPKVTKKANVGAATATPLANVHKTPGAGKTREPVARVPLKARQPPLKAEKPEKEQISDVARVTEELEMKHKAELVEVQQKFNEELGVLKTSHEREIQQQKDEFTAEQQSFAEKLDKINAERQAKEHQIVELQHRIAEVEQVNGKLMAEKNMLEERLLKEDQDERNRRLIDEVNSLKYDLECKSQKLADLRKKNQELQYSVNTIPEKDTENQKLNHRVSDLKLELNQQRELQKVLSQQLEEARRDIKNGKLAYDQLLKDNEMMHYRMEGNGASSPESVLYTSANQSMMSYSSPSAVNLRQTGDRPSSGSSRPNSTSYSRSTVTPPRSENGMTKSWDISSNAGDTTLLSLYKEHGHKRILNTPTKIYAPDGTFEAGDSPIGSNLPVLSESSAQREIDLNILEEDSSPNESTEKTMLVSD</sequence>
<dbReference type="InterPro" id="IPR051293">
    <property type="entry name" value="MTUS1/CCDC69"/>
</dbReference>
<dbReference type="GO" id="GO:0005737">
    <property type="term" value="C:cytoplasm"/>
    <property type="evidence" value="ECO:0007669"/>
    <property type="project" value="TreeGrafter"/>
</dbReference>
<feature type="compositionally biased region" description="Low complexity" evidence="3">
    <location>
        <begin position="78"/>
        <end position="89"/>
    </location>
</feature>
<dbReference type="PANTHER" id="PTHR24200:SF11">
    <property type="entry name" value="TOUCAN, ISOFORM A"/>
    <property type="match status" value="1"/>
</dbReference>
<accession>A0A915DSB8</accession>
<keyword evidence="4" id="KW-1185">Reference proteome</keyword>
<feature type="compositionally biased region" description="Polar residues" evidence="3">
    <location>
        <begin position="420"/>
        <end position="429"/>
    </location>
</feature>
<dbReference type="WBParaSite" id="jg22356.2">
    <property type="protein sequence ID" value="jg22356.2"/>
    <property type="gene ID" value="jg22356"/>
</dbReference>
<evidence type="ECO:0000256" key="3">
    <source>
        <dbReference type="SAM" id="MobiDB-lite"/>
    </source>
</evidence>
<feature type="compositionally biased region" description="Low complexity" evidence="3">
    <location>
        <begin position="433"/>
        <end position="450"/>
    </location>
</feature>
<dbReference type="GO" id="GO:0005634">
    <property type="term" value="C:nucleus"/>
    <property type="evidence" value="ECO:0007669"/>
    <property type="project" value="TreeGrafter"/>
</dbReference>